<gene>
    <name evidence="4" type="ORF">H9Q13_14005</name>
</gene>
<comment type="caution">
    <text evidence="4">The sequence shown here is derived from an EMBL/GenBank/DDBJ whole genome shotgun (WGS) entry which is preliminary data.</text>
</comment>
<dbReference type="InterPro" id="IPR050280">
    <property type="entry name" value="OMP_Chaperone_SurA"/>
</dbReference>
<evidence type="ECO:0000313" key="4">
    <source>
        <dbReference type="EMBL" id="MBD1398280.1"/>
    </source>
</evidence>
<dbReference type="SUPFAM" id="SSF109998">
    <property type="entry name" value="Triger factor/SurA peptide-binding domain-like"/>
    <property type="match status" value="1"/>
</dbReference>
<dbReference type="Pfam" id="PF00639">
    <property type="entry name" value="Rotamase"/>
    <property type="match status" value="2"/>
</dbReference>
<keyword evidence="5" id="KW-1185">Reference proteome</keyword>
<evidence type="ECO:0000256" key="2">
    <source>
        <dbReference type="PROSITE-ProRule" id="PRU00278"/>
    </source>
</evidence>
<dbReference type="Proteomes" id="UP000625551">
    <property type="component" value="Unassembled WGS sequence"/>
</dbReference>
<evidence type="ECO:0000259" key="3">
    <source>
        <dbReference type="PROSITE" id="PS50198"/>
    </source>
</evidence>
<keyword evidence="1" id="KW-0732">Signal</keyword>
<reference evidence="4 5" key="1">
    <citation type="submission" date="2020-09" db="EMBL/GenBank/DDBJ databases">
        <title>Genome sequencing and assembly of Pontibacter sp.</title>
        <authorList>
            <person name="Chhetri G."/>
        </authorList>
    </citation>
    <scope>NUCLEOTIDE SEQUENCE [LARGE SCALE GENOMIC DNA]</scope>
    <source>
        <strain evidence="4 5">JH31</strain>
    </source>
</reference>
<dbReference type="PANTHER" id="PTHR47637:SF1">
    <property type="entry name" value="CHAPERONE SURA"/>
    <property type="match status" value="1"/>
</dbReference>
<name>A0ABR7XJ21_9BACT</name>
<feature type="domain" description="PpiC" evidence="3">
    <location>
        <begin position="187"/>
        <end position="287"/>
    </location>
</feature>
<dbReference type="InterPro" id="IPR027304">
    <property type="entry name" value="Trigger_fact/SurA_dom_sf"/>
</dbReference>
<feature type="domain" description="PpiC" evidence="3">
    <location>
        <begin position="290"/>
        <end position="385"/>
    </location>
</feature>
<sequence>MHNTTITSQSIQRSLALVLLSLLSTFTAYGQIPVQRKLDGIIAKVDNHIILRSELEFSYLQYLAQTKKQPSPNDEQLKCEIFKSMVQEKLLLARAEVDSVTVEESMVSNELNRRIDYLASQVGGTERLEQYYNKSLKQLKDELRRTVRNQMVSEKMQRQITEKVTVTPKEVRRYFNQIPADSLPYFSSEVELGHIVKYAQVSRQQKAAARQQLEELRNRVLAGEDFATLAKKYSQDPGSAEDGGELGFFKKKELVPEYEAAALRLEPGQMSNVVESMFGFHLIQLIERKGQEFNTRHILIKPATATVDIQDAMAALDSVRTLIVNDSITFAKAAKEFSDDKNTKDNGGMLQSRMTGSTYTPMDEVDPSVFFVIDTMKVGDVSKPVAFRTEDGREAARILYLKSKSSPHMANMQDDYQKISAAALAQKRDKAVDEWFRKNIDTVYIEIDPEYDRCKVLQLTQ</sequence>
<proteinExistence type="predicted"/>
<dbReference type="InterPro" id="IPR046357">
    <property type="entry name" value="PPIase_dom_sf"/>
</dbReference>
<dbReference type="InterPro" id="IPR023058">
    <property type="entry name" value="PPIase_PpiC_CS"/>
</dbReference>
<dbReference type="RefSeq" id="WP_191184419.1">
    <property type="nucleotide sequence ID" value="NZ_JACXAJ010000007.1"/>
</dbReference>
<dbReference type="Gene3D" id="1.10.4030.10">
    <property type="entry name" value="Porin chaperone SurA, peptide-binding domain"/>
    <property type="match status" value="1"/>
</dbReference>
<keyword evidence="2" id="KW-0697">Rotamase</keyword>
<organism evidence="4 5">
    <name type="scientific">Pontibacter aquaedesilientis</name>
    <dbReference type="NCBI Taxonomy" id="2766980"/>
    <lineage>
        <taxon>Bacteria</taxon>
        <taxon>Pseudomonadati</taxon>
        <taxon>Bacteroidota</taxon>
        <taxon>Cytophagia</taxon>
        <taxon>Cytophagales</taxon>
        <taxon>Hymenobacteraceae</taxon>
        <taxon>Pontibacter</taxon>
    </lineage>
</organism>
<evidence type="ECO:0000313" key="5">
    <source>
        <dbReference type="Proteomes" id="UP000625551"/>
    </source>
</evidence>
<evidence type="ECO:0000256" key="1">
    <source>
        <dbReference type="ARBA" id="ARBA00022729"/>
    </source>
</evidence>
<dbReference type="EMBL" id="JACXAJ010000007">
    <property type="protein sequence ID" value="MBD1398280.1"/>
    <property type="molecule type" value="Genomic_DNA"/>
</dbReference>
<dbReference type="GO" id="GO:0016853">
    <property type="term" value="F:isomerase activity"/>
    <property type="evidence" value="ECO:0007669"/>
    <property type="project" value="UniProtKB-KW"/>
</dbReference>
<keyword evidence="2 4" id="KW-0413">Isomerase</keyword>
<dbReference type="Gene3D" id="3.10.50.40">
    <property type="match status" value="2"/>
</dbReference>
<protein>
    <submittedName>
        <fullName evidence="4">Peptidylprolyl isomerase</fullName>
    </submittedName>
</protein>
<dbReference type="PROSITE" id="PS01096">
    <property type="entry name" value="PPIC_PPIASE_1"/>
    <property type="match status" value="1"/>
</dbReference>
<accession>A0ABR7XJ21</accession>
<dbReference type="PROSITE" id="PS50198">
    <property type="entry name" value="PPIC_PPIASE_2"/>
    <property type="match status" value="2"/>
</dbReference>
<dbReference type="SUPFAM" id="SSF54534">
    <property type="entry name" value="FKBP-like"/>
    <property type="match status" value="2"/>
</dbReference>
<dbReference type="Pfam" id="PF13624">
    <property type="entry name" value="SurA_N_3"/>
    <property type="match status" value="1"/>
</dbReference>
<dbReference type="PANTHER" id="PTHR47637">
    <property type="entry name" value="CHAPERONE SURA"/>
    <property type="match status" value="1"/>
</dbReference>
<dbReference type="InterPro" id="IPR000297">
    <property type="entry name" value="PPIase_PpiC"/>
</dbReference>